<dbReference type="EMBL" id="VSRR010026382">
    <property type="protein sequence ID" value="MPC67536.1"/>
    <property type="molecule type" value="Genomic_DNA"/>
</dbReference>
<reference evidence="1 2" key="1">
    <citation type="submission" date="2019-05" db="EMBL/GenBank/DDBJ databases">
        <title>Another draft genome of Portunus trituberculatus and its Hox gene families provides insights of decapod evolution.</title>
        <authorList>
            <person name="Jeong J.-H."/>
            <person name="Song I."/>
            <person name="Kim S."/>
            <person name="Choi T."/>
            <person name="Kim D."/>
            <person name="Ryu S."/>
            <person name="Kim W."/>
        </authorList>
    </citation>
    <scope>NUCLEOTIDE SEQUENCE [LARGE SCALE GENOMIC DNA]</scope>
    <source>
        <tissue evidence="1">Muscle</tissue>
    </source>
</reference>
<organism evidence="1 2">
    <name type="scientific">Portunus trituberculatus</name>
    <name type="common">Swimming crab</name>
    <name type="synonym">Neptunus trituberculatus</name>
    <dbReference type="NCBI Taxonomy" id="210409"/>
    <lineage>
        <taxon>Eukaryota</taxon>
        <taxon>Metazoa</taxon>
        <taxon>Ecdysozoa</taxon>
        <taxon>Arthropoda</taxon>
        <taxon>Crustacea</taxon>
        <taxon>Multicrustacea</taxon>
        <taxon>Malacostraca</taxon>
        <taxon>Eumalacostraca</taxon>
        <taxon>Eucarida</taxon>
        <taxon>Decapoda</taxon>
        <taxon>Pleocyemata</taxon>
        <taxon>Brachyura</taxon>
        <taxon>Eubrachyura</taxon>
        <taxon>Portunoidea</taxon>
        <taxon>Portunidae</taxon>
        <taxon>Portuninae</taxon>
        <taxon>Portunus</taxon>
    </lineage>
</organism>
<accession>A0A5B7HBZ3</accession>
<name>A0A5B7HBZ3_PORTR</name>
<protein>
    <submittedName>
        <fullName evidence="1">Uncharacterized protein</fullName>
    </submittedName>
</protein>
<comment type="caution">
    <text evidence="1">The sequence shown here is derived from an EMBL/GenBank/DDBJ whole genome shotgun (WGS) entry which is preliminary data.</text>
</comment>
<keyword evidence="2" id="KW-1185">Reference proteome</keyword>
<evidence type="ECO:0000313" key="2">
    <source>
        <dbReference type="Proteomes" id="UP000324222"/>
    </source>
</evidence>
<evidence type="ECO:0000313" key="1">
    <source>
        <dbReference type="EMBL" id="MPC67536.1"/>
    </source>
</evidence>
<dbReference type="Proteomes" id="UP000324222">
    <property type="component" value="Unassembled WGS sequence"/>
</dbReference>
<sequence>MSHRHMTVDERMEDLVYLNRGNTECHSVCLVASRRDARERSGKGVTNPCQNGRKLC</sequence>
<gene>
    <name evidence="1" type="ORF">E2C01_061713</name>
</gene>
<dbReference type="AlphaFoldDB" id="A0A5B7HBZ3"/>
<proteinExistence type="predicted"/>